<keyword evidence="3" id="KW-1185">Reference proteome</keyword>
<dbReference type="Proteomes" id="UP001528912">
    <property type="component" value="Unassembled WGS sequence"/>
</dbReference>
<dbReference type="InterPro" id="IPR006311">
    <property type="entry name" value="TAT_signal"/>
</dbReference>
<feature type="signal peptide" evidence="1">
    <location>
        <begin position="1"/>
        <end position="33"/>
    </location>
</feature>
<dbReference type="PROSITE" id="PS51318">
    <property type="entry name" value="TAT"/>
    <property type="match status" value="1"/>
</dbReference>
<keyword evidence="1" id="KW-0732">Signal</keyword>
<protein>
    <recommendedName>
        <fullName evidence="4">Superoxide dismutase</fullName>
    </recommendedName>
</protein>
<evidence type="ECO:0008006" key="4">
    <source>
        <dbReference type="Google" id="ProtNLM"/>
    </source>
</evidence>
<comment type="caution">
    <text evidence="2">The sequence shown here is derived from an EMBL/GenBank/DDBJ whole genome shotgun (WGS) entry which is preliminary data.</text>
</comment>
<name>A0ABT6C690_9MICO</name>
<proteinExistence type="predicted"/>
<accession>A0ABT6C690</accession>
<gene>
    <name evidence="2" type="ORF">P4R38_06215</name>
</gene>
<feature type="chain" id="PRO_5047295251" description="Superoxide dismutase" evidence="1">
    <location>
        <begin position="34"/>
        <end position="321"/>
    </location>
</feature>
<reference evidence="2 3" key="1">
    <citation type="submission" date="2023-03" db="EMBL/GenBank/DDBJ databases">
        <title>YIM 133296 draft genome.</title>
        <authorList>
            <person name="Xiong L."/>
        </authorList>
    </citation>
    <scope>NUCLEOTIDE SEQUENCE [LARGE SCALE GENOMIC DNA]</scope>
    <source>
        <strain evidence="2 3">YIM 133296</strain>
    </source>
</reference>
<organism evidence="2 3">
    <name type="scientific">Luteipulveratus flavus</name>
    <dbReference type="NCBI Taxonomy" id="3031728"/>
    <lineage>
        <taxon>Bacteria</taxon>
        <taxon>Bacillati</taxon>
        <taxon>Actinomycetota</taxon>
        <taxon>Actinomycetes</taxon>
        <taxon>Micrococcales</taxon>
        <taxon>Dermacoccaceae</taxon>
        <taxon>Luteipulveratus</taxon>
    </lineage>
</organism>
<dbReference type="RefSeq" id="WP_277191479.1">
    <property type="nucleotide sequence ID" value="NZ_JAROAV010000023.1"/>
</dbReference>
<evidence type="ECO:0000256" key="1">
    <source>
        <dbReference type="SAM" id="SignalP"/>
    </source>
</evidence>
<sequence>MSLQLPSLTRRTLLTSAATGALLAGASSTTAQASRLPATIALPNGIRPEGITSGPGATFYVGSLSDGRIVTGSLRTGSVRTLLPGATGRSIRGLFHDPRTGLVWAVGNVGTVGHVWAVDDRTGAVVSDTVIPGAVFLNDLVVTRRAVYVTDSQVDRLTVVPLGRGGRPLGAAAAFVPLGGVWPAGDGVNINANGIRDLPGGSLVLNNSRVGGLWEVDPTTGVARRIPVSGGPGIVSGDGLERRGATLWNVRGSGPNQVAVMRLACGADGWRATWVSAVTAPTLDVPSTATYAVGALWAVNARFGVPSSDTATYSISRLPTR</sequence>
<evidence type="ECO:0000313" key="2">
    <source>
        <dbReference type="EMBL" id="MDF8263832.1"/>
    </source>
</evidence>
<dbReference type="EMBL" id="JAROAV010000023">
    <property type="protein sequence ID" value="MDF8263832.1"/>
    <property type="molecule type" value="Genomic_DNA"/>
</dbReference>
<evidence type="ECO:0000313" key="3">
    <source>
        <dbReference type="Proteomes" id="UP001528912"/>
    </source>
</evidence>
<dbReference type="SUPFAM" id="SSF63829">
    <property type="entry name" value="Calcium-dependent phosphotriesterase"/>
    <property type="match status" value="1"/>
</dbReference>